<dbReference type="RefSeq" id="WP_007526056.1">
    <property type="nucleotide sequence ID" value="NZ_CAURJL010000027.1"/>
</dbReference>
<dbReference type="SUPFAM" id="SSF46785">
    <property type="entry name" value="Winged helix' DNA-binding domain"/>
    <property type="match status" value="1"/>
</dbReference>
<dbReference type="Proteomes" id="UP000253950">
    <property type="component" value="Unassembled WGS sequence"/>
</dbReference>
<evidence type="ECO:0000313" key="7">
    <source>
        <dbReference type="EMBL" id="RDE72573.1"/>
    </source>
</evidence>
<comment type="caution">
    <text evidence="7">The sequence shown here is derived from an EMBL/GenBank/DDBJ whole genome shotgun (WGS) entry which is preliminary data.</text>
</comment>
<keyword evidence="4" id="KW-0010">Activator</keyword>
<protein>
    <submittedName>
        <fullName evidence="7">DNA-binding transcriptional regulator OxyR</fullName>
    </submittedName>
</protein>
<dbReference type="SUPFAM" id="SSF53850">
    <property type="entry name" value="Periplasmic binding protein-like II"/>
    <property type="match status" value="1"/>
</dbReference>
<dbReference type="Pfam" id="PF03466">
    <property type="entry name" value="LysR_substrate"/>
    <property type="match status" value="1"/>
</dbReference>
<evidence type="ECO:0000313" key="9">
    <source>
        <dbReference type="Proteomes" id="UP000253872"/>
    </source>
</evidence>
<dbReference type="InterPro" id="IPR036390">
    <property type="entry name" value="WH_DNA-bd_sf"/>
</dbReference>
<dbReference type="EMBL" id="QEPN01000003">
    <property type="protein sequence ID" value="RDE72573.1"/>
    <property type="molecule type" value="Genomic_DNA"/>
</dbReference>
<name>A0A369YFB1_9PAST</name>
<organism evidence="7 9">
    <name type="scientific">Haemophilus sputorum</name>
    <dbReference type="NCBI Taxonomy" id="1078480"/>
    <lineage>
        <taxon>Bacteria</taxon>
        <taxon>Pseudomonadati</taxon>
        <taxon>Pseudomonadota</taxon>
        <taxon>Gammaproteobacteria</taxon>
        <taxon>Pasteurellales</taxon>
        <taxon>Pasteurellaceae</taxon>
        <taxon>Haemophilus</taxon>
    </lineage>
</organism>
<evidence type="ECO:0000259" key="6">
    <source>
        <dbReference type="PROSITE" id="PS50931"/>
    </source>
</evidence>
<gene>
    <name evidence="8" type="ORF">DPV84_07725</name>
    <name evidence="7" type="ORF">DPV93_04610</name>
</gene>
<dbReference type="Gene3D" id="1.10.10.10">
    <property type="entry name" value="Winged helix-like DNA-binding domain superfamily/Winged helix DNA-binding domain"/>
    <property type="match status" value="1"/>
</dbReference>
<reference evidence="9 10" key="1">
    <citation type="submission" date="2018-05" db="EMBL/GenBank/DDBJ databases">
        <title>Draft Genome Sequences for a Diverse set of 7 Haemophilus Species.</title>
        <authorList>
            <person name="Nichols M."/>
            <person name="Topaz N."/>
            <person name="Wang X."/>
            <person name="Wang X."/>
            <person name="Boxrud D."/>
        </authorList>
    </citation>
    <scope>NUCLEOTIDE SEQUENCE [LARGE SCALE GENOMIC DNA]</scope>
    <source>
        <strain evidence="7 9">C2002001239</strain>
        <strain evidence="8 10">C2015005473</strain>
    </source>
</reference>
<sequence length="299" mass="33945">MNIRDLEYLIALAEHKHFRRAAEACNVSQPTLSGQIRKLEDELGTILLERTSRKVLFTQAGLTLVDQAKVVLREVKVLREMASNQGKEMSGPLHVGIIPTLAPYITPIIIPALKEHFPALELYIYELRSSQVIDQLESGQLDCAILALMKETEPFIEVRLFNEEMRLAVSDKHAWAKQQHVPLSDLREKELLFLDEGNCLRTQTLDYCLSMGAKESEHFKATNLETLRNMVAADVGISLIPKLATKPTEGVNYLTFDEPQPYRAIGLIYRPGSPLRLRYERLAQAVSEIMRNEIEAKHE</sequence>
<dbReference type="Pfam" id="PF00126">
    <property type="entry name" value="HTH_1"/>
    <property type="match status" value="1"/>
</dbReference>
<dbReference type="GO" id="GO:0003677">
    <property type="term" value="F:DNA binding"/>
    <property type="evidence" value="ECO:0007669"/>
    <property type="project" value="UniProtKB-KW"/>
</dbReference>
<keyword evidence="2" id="KW-0805">Transcription regulation</keyword>
<keyword evidence="5" id="KW-0804">Transcription</keyword>
<dbReference type="CDD" id="cd08411">
    <property type="entry name" value="PBP2_OxyR"/>
    <property type="match status" value="1"/>
</dbReference>
<dbReference type="PANTHER" id="PTHR30346:SF26">
    <property type="entry name" value="HYDROGEN PEROXIDE-INDUCIBLE GENES ACTIVATOR"/>
    <property type="match status" value="1"/>
</dbReference>
<evidence type="ECO:0000313" key="8">
    <source>
        <dbReference type="EMBL" id="RDF10555.1"/>
    </source>
</evidence>
<dbReference type="STRING" id="1035839.GCA_000238795_01234"/>
<dbReference type="InterPro" id="IPR000847">
    <property type="entry name" value="LysR_HTH_N"/>
</dbReference>
<dbReference type="InterPro" id="IPR005119">
    <property type="entry name" value="LysR_subst-bd"/>
</dbReference>
<evidence type="ECO:0000256" key="3">
    <source>
        <dbReference type="ARBA" id="ARBA00023125"/>
    </source>
</evidence>
<accession>A0A369YFB1</accession>
<keyword evidence="10" id="KW-1185">Reference proteome</keyword>
<evidence type="ECO:0000256" key="1">
    <source>
        <dbReference type="ARBA" id="ARBA00009437"/>
    </source>
</evidence>
<dbReference type="InterPro" id="IPR036388">
    <property type="entry name" value="WH-like_DNA-bd_sf"/>
</dbReference>
<dbReference type="Proteomes" id="UP000253872">
    <property type="component" value="Unassembled WGS sequence"/>
</dbReference>
<dbReference type="AlphaFoldDB" id="A0A369YFB1"/>
<dbReference type="PRINTS" id="PR00039">
    <property type="entry name" value="HTHLYSR"/>
</dbReference>
<proteinExistence type="inferred from homology"/>
<dbReference type="GO" id="GO:0032993">
    <property type="term" value="C:protein-DNA complex"/>
    <property type="evidence" value="ECO:0007669"/>
    <property type="project" value="TreeGrafter"/>
</dbReference>
<dbReference type="PANTHER" id="PTHR30346">
    <property type="entry name" value="TRANSCRIPTIONAL DUAL REGULATOR HCAR-RELATED"/>
    <property type="match status" value="1"/>
</dbReference>
<evidence type="ECO:0000313" key="10">
    <source>
        <dbReference type="Proteomes" id="UP000253950"/>
    </source>
</evidence>
<dbReference type="PROSITE" id="PS50931">
    <property type="entry name" value="HTH_LYSR"/>
    <property type="match status" value="1"/>
</dbReference>
<feature type="domain" description="HTH lysR-type" evidence="6">
    <location>
        <begin position="1"/>
        <end position="58"/>
    </location>
</feature>
<dbReference type="EMBL" id="QEQG01000008">
    <property type="protein sequence ID" value="RDF10555.1"/>
    <property type="molecule type" value="Genomic_DNA"/>
</dbReference>
<dbReference type="Gene3D" id="3.40.190.10">
    <property type="entry name" value="Periplasmic binding protein-like II"/>
    <property type="match status" value="2"/>
</dbReference>
<evidence type="ECO:0000256" key="2">
    <source>
        <dbReference type="ARBA" id="ARBA00023015"/>
    </source>
</evidence>
<dbReference type="FunFam" id="1.10.10.10:FF:000001">
    <property type="entry name" value="LysR family transcriptional regulator"/>
    <property type="match status" value="1"/>
</dbReference>
<evidence type="ECO:0000256" key="5">
    <source>
        <dbReference type="ARBA" id="ARBA00023163"/>
    </source>
</evidence>
<dbReference type="GO" id="GO:0003700">
    <property type="term" value="F:DNA-binding transcription factor activity"/>
    <property type="evidence" value="ECO:0007669"/>
    <property type="project" value="InterPro"/>
</dbReference>
<comment type="similarity">
    <text evidence="1">Belongs to the LysR transcriptional regulatory family.</text>
</comment>
<keyword evidence="3 7" id="KW-0238">DNA-binding</keyword>
<dbReference type="NCBIfam" id="NF008361">
    <property type="entry name" value="PRK11151.1"/>
    <property type="match status" value="1"/>
</dbReference>
<evidence type="ECO:0000256" key="4">
    <source>
        <dbReference type="ARBA" id="ARBA00023159"/>
    </source>
</evidence>